<evidence type="ECO:0000256" key="6">
    <source>
        <dbReference type="ARBA" id="ARBA00023136"/>
    </source>
</evidence>
<dbReference type="Pfam" id="PF00737">
    <property type="entry name" value="PsbH"/>
    <property type="match status" value="1"/>
</dbReference>
<evidence type="ECO:0000256" key="3">
    <source>
        <dbReference type="ARBA" id="ARBA00022553"/>
    </source>
</evidence>
<evidence type="ECO:0000256" key="8">
    <source>
        <dbReference type="SAM" id="Phobius"/>
    </source>
</evidence>
<evidence type="ECO:0000313" key="10">
    <source>
        <dbReference type="Proteomes" id="UP001359559"/>
    </source>
</evidence>
<keyword evidence="3" id="KW-0597">Phosphoprotein</keyword>
<dbReference type="Gene3D" id="1.20.5.880">
    <property type="entry name" value="Photosystem II reaction center protein H"/>
    <property type="match status" value="1"/>
</dbReference>
<evidence type="ECO:0000256" key="7">
    <source>
        <dbReference type="ARBA" id="ARBA00023276"/>
    </source>
</evidence>
<comment type="subcellular location">
    <subcellularLocation>
        <location evidence="1">Plastid</location>
        <location evidence="1">Chloroplast thylakoid membrane</location>
        <topology evidence="1">Single-pass membrane protein</topology>
    </subcellularLocation>
</comment>
<dbReference type="PANTHER" id="PTHR34469">
    <property type="entry name" value="PHOTOSYSTEM II REACTION CENTER PROTEIN H"/>
    <property type="match status" value="1"/>
</dbReference>
<dbReference type="GO" id="GO:0050821">
    <property type="term" value="P:protein stabilization"/>
    <property type="evidence" value="ECO:0007669"/>
    <property type="project" value="InterPro"/>
</dbReference>
<evidence type="ECO:0000256" key="4">
    <source>
        <dbReference type="ARBA" id="ARBA00022692"/>
    </source>
</evidence>
<gene>
    <name evidence="9" type="ORF">RJT34_17016</name>
</gene>
<dbReference type="GO" id="GO:0042301">
    <property type="term" value="F:phosphate ion binding"/>
    <property type="evidence" value="ECO:0007669"/>
    <property type="project" value="InterPro"/>
</dbReference>
<keyword evidence="4 8" id="KW-0812">Transmembrane</keyword>
<dbReference type="PANTHER" id="PTHR34469:SF4">
    <property type="entry name" value="PHOTOSYSTEM II REACTION CENTER PROTEIN H"/>
    <property type="match status" value="1"/>
</dbReference>
<comment type="caution">
    <text evidence="9">The sequence shown here is derived from an EMBL/GenBank/DDBJ whole genome shotgun (WGS) entry which is preliminary data.</text>
</comment>
<feature type="transmembrane region" description="Helical" evidence="8">
    <location>
        <begin position="132"/>
        <end position="151"/>
    </location>
</feature>
<dbReference type="AlphaFoldDB" id="A0AAN9JAB4"/>
<dbReference type="InterPro" id="IPR001056">
    <property type="entry name" value="PSII_PsbH"/>
</dbReference>
<keyword evidence="7" id="KW-0604">Photosystem II</keyword>
<proteinExistence type="predicted"/>
<sequence length="163" mass="17539">MLAERRKMNGICSGIGQSLELFLRRLNRTLLGFLRVWVPILKTKAVTVVTLSVAGDDSGGAGSGWEVEEGSAAIILAANQGQPKAFYQLAKIFHIGVGFKKNIPLEAYQARRAEKEADLVASTPEGEGITPLMGVAMALFAIFLSIILEIYNSSILLDGISMN</sequence>
<keyword evidence="5 8" id="KW-1133">Transmembrane helix</keyword>
<organism evidence="9 10">
    <name type="scientific">Clitoria ternatea</name>
    <name type="common">Butterfly pea</name>
    <dbReference type="NCBI Taxonomy" id="43366"/>
    <lineage>
        <taxon>Eukaryota</taxon>
        <taxon>Viridiplantae</taxon>
        <taxon>Streptophyta</taxon>
        <taxon>Embryophyta</taxon>
        <taxon>Tracheophyta</taxon>
        <taxon>Spermatophyta</taxon>
        <taxon>Magnoliopsida</taxon>
        <taxon>eudicotyledons</taxon>
        <taxon>Gunneridae</taxon>
        <taxon>Pentapetalae</taxon>
        <taxon>rosids</taxon>
        <taxon>fabids</taxon>
        <taxon>Fabales</taxon>
        <taxon>Fabaceae</taxon>
        <taxon>Papilionoideae</taxon>
        <taxon>50 kb inversion clade</taxon>
        <taxon>NPAAA clade</taxon>
        <taxon>indigoferoid/millettioid clade</taxon>
        <taxon>Phaseoleae</taxon>
        <taxon>Clitoria</taxon>
    </lineage>
</organism>
<dbReference type="EMBL" id="JAYKXN010000004">
    <property type="protein sequence ID" value="KAK7294133.1"/>
    <property type="molecule type" value="Genomic_DNA"/>
</dbReference>
<evidence type="ECO:0000313" key="9">
    <source>
        <dbReference type="EMBL" id="KAK7294133.1"/>
    </source>
</evidence>
<keyword evidence="2" id="KW-0602">Photosynthesis</keyword>
<dbReference type="GO" id="GO:0009523">
    <property type="term" value="C:photosystem II"/>
    <property type="evidence" value="ECO:0007669"/>
    <property type="project" value="UniProtKB-KW"/>
</dbReference>
<keyword evidence="10" id="KW-1185">Reference proteome</keyword>
<protein>
    <submittedName>
        <fullName evidence="9">Uncharacterized protein</fullName>
    </submittedName>
</protein>
<name>A0AAN9JAB4_CLITE</name>
<evidence type="ECO:0000256" key="1">
    <source>
        <dbReference type="ARBA" id="ARBA00004581"/>
    </source>
</evidence>
<dbReference type="InterPro" id="IPR036863">
    <property type="entry name" value="PSII_PsbH_sf"/>
</dbReference>
<keyword evidence="6 8" id="KW-0472">Membrane</keyword>
<dbReference type="GO" id="GO:0015979">
    <property type="term" value="P:photosynthesis"/>
    <property type="evidence" value="ECO:0007669"/>
    <property type="project" value="UniProtKB-KW"/>
</dbReference>
<evidence type="ECO:0000256" key="2">
    <source>
        <dbReference type="ARBA" id="ARBA00022531"/>
    </source>
</evidence>
<accession>A0AAN9JAB4</accession>
<dbReference type="GO" id="GO:0009535">
    <property type="term" value="C:chloroplast thylakoid membrane"/>
    <property type="evidence" value="ECO:0007669"/>
    <property type="project" value="UniProtKB-SubCell"/>
</dbReference>
<dbReference type="SUPFAM" id="SSF161025">
    <property type="entry name" value="Photosystem II 10 kDa phosphoprotein PsbH"/>
    <property type="match status" value="1"/>
</dbReference>
<evidence type="ECO:0000256" key="5">
    <source>
        <dbReference type="ARBA" id="ARBA00022989"/>
    </source>
</evidence>
<dbReference type="Proteomes" id="UP001359559">
    <property type="component" value="Unassembled WGS sequence"/>
</dbReference>
<reference evidence="9 10" key="1">
    <citation type="submission" date="2024-01" db="EMBL/GenBank/DDBJ databases">
        <title>The genomes of 5 underutilized Papilionoideae crops provide insights into root nodulation and disease resistance.</title>
        <authorList>
            <person name="Yuan L."/>
        </authorList>
    </citation>
    <scope>NUCLEOTIDE SEQUENCE [LARGE SCALE GENOMIC DNA]</scope>
    <source>
        <strain evidence="9">LY-2023</strain>
        <tissue evidence="9">Leaf</tissue>
    </source>
</reference>